<evidence type="ECO:0000256" key="2">
    <source>
        <dbReference type="ARBA" id="ARBA00022729"/>
    </source>
</evidence>
<proteinExistence type="inferred from homology"/>
<dbReference type="RefSeq" id="WP_244675070.1">
    <property type="nucleotide sequence ID" value="NZ_CP095046.1"/>
</dbReference>
<comment type="similarity">
    <text evidence="1">Belongs to the CsgA/CsgB family.</text>
</comment>
<name>A0A8T9Q1P1_9BACT</name>
<dbReference type="Pfam" id="PF07012">
    <property type="entry name" value="Curlin_rpt"/>
    <property type="match status" value="1"/>
</dbReference>
<evidence type="ECO:0000256" key="3">
    <source>
        <dbReference type="SAM" id="SignalP"/>
    </source>
</evidence>
<dbReference type="GO" id="GO:0009289">
    <property type="term" value="C:pilus"/>
    <property type="evidence" value="ECO:0007669"/>
    <property type="project" value="InterPro"/>
</dbReference>
<sequence length="195" mass="20594">MKTVFRLGMLVLSGLGSHLAQAQTSRDPEDISQGQLLVQQSNGQALSAPEANPLTNQALLQQNGSLNQSSIDQHMLGVGRGNTASITQSGANNAAAILQSGAANRTSITQVGASNVAASEITGYNTESEIVQRGNGNRVDQRLSVDERRYSVEQMGNNNNLVQRESGSTAPGYEVTMKGNGIRIIIEQGRATTMP</sequence>
<evidence type="ECO:0000256" key="1">
    <source>
        <dbReference type="ARBA" id="ARBA00009766"/>
    </source>
</evidence>
<keyword evidence="2 3" id="KW-0732">Signal</keyword>
<feature type="chain" id="PRO_5035930137" evidence="3">
    <location>
        <begin position="23"/>
        <end position="195"/>
    </location>
</feature>
<reference evidence="4" key="1">
    <citation type="submission" date="2022-04" db="EMBL/GenBank/DDBJ databases">
        <title>Hymenobacter sp. isolated from the air.</title>
        <authorList>
            <person name="Won M."/>
            <person name="Lee C.-M."/>
            <person name="Woen H.-Y."/>
            <person name="Kwon S.-W."/>
        </authorList>
    </citation>
    <scope>NUCLEOTIDE SEQUENCE</scope>
    <source>
        <strain evidence="4">5116S-3</strain>
    </source>
</reference>
<dbReference type="EMBL" id="CP095046">
    <property type="protein sequence ID" value="UOQ71666.1"/>
    <property type="molecule type" value="Genomic_DNA"/>
</dbReference>
<accession>A0A8T9Q1P1</accession>
<organism evidence="4 5">
    <name type="scientific">Hymenobacter cellulosilyticus</name>
    <dbReference type="NCBI Taxonomy" id="2932248"/>
    <lineage>
        <taxon>Bacteria</taxon>
        <taxon>Pseudomonadati</taxon>
        <taxon>Bacteroidota</taxon>
        <taxon>Cytophagia</taxon>
        <taxon>Cytophagales</taxon>
        <taxon>Hymenobacteraceae</taxon>
        <taxon>Hymenobacter</taxon>
    </lineage>
</organism>
<dbReference type="GO" id="GO:0007155">
    <property type="term" value="P:cell adhesion"/>
    <property type="evidence" value="ECO:0007669"/>
    <property type="project" value="InterPro"/>
</dbReference>
<dbReference type="InterPro" id="IPR009742">
    <property type="entry name" value="Curlin_rpt"/>
</dbReference>
<dbReference type="Proteomes" id="UP000831796">
    <property type="component" value="Chromosome"/>
</dbReference>
<evidence type="ECO:0000313" key="5">
    <source>
        <dbReference type="Proteomes" id="UP000831796"/>
    </source>
</evidence>
<feature type="signal peptide" evidence="3">
    <location>
        <begin position="1"/>
        <end position="22"/>
    </location>
</feature>
<dbReference type="AlphaFoldDB" id="A0A8T9Q1P1"/>
<dbReference type="KEGG" id="hcu:MUN79_24150"/>
<keyword evidence="5" id="KW-1185">Reference proteome</keyword>
<protein>
    <submittedName>
        <fullName evidence="4">Uncharacterized protein</fullName>
    </submittedName>
</protein>
<evidence type="ECO:0000313" key="4">
    <source>
        <dbReference type="EMBL" id="UOQ71666.1"/>
    </source>
</evidence>
<gene>
    <name evidence="4" type="ORF">MUN79_24150</name>
</gene>